<name>A0AAJ2JEK9_STEMA</name>
<protein>
    <submittedName>
        <fullName evidence="3">Uncharacterized protein</fullName>
    </submittedName>
</protein>
<evidence type="ECO:0000313" key="3">
    <source>
        <dbReference type="EMBL" id="MDT3468504.1"/>
    </source>
</evidence>
<dbReference type="Proteomes" id="UP001251948">
    <property type="component" value="Unassembled WGS sequence"/>
</dbReference>
<evidence type="ECO:0000313" key="4">
    <source>
        <dbReference type="Proteomes" id="UP001251948"/>
    </source>
</evidence>
<dbReference type="EMBL" id="JAVSKO010000004">
    <property type="protein sequence ID" value="MDT3468504.1"/>
    <property type="molecule type" value="Genomic_DNA"/>
</dbReference>
<comment type="caution">
    <text evidence="3">The sequence shown here is derived from an EMBL/GenBank/DDBJ whole genome shotgun (WGS) entry which is preliminary data.</text>
</comment>
<feature type="signal peptide" evidence="2">
    <location>
        <begin position="1"/>
        <end position="24"/>
    </location>
</feature>
<keyword evidence="2" id="KW-0732">Signal</keyword>
<feature type="region of interest" description="Disordered" evidence="1">
    <location>
        <begin position="39"/>
        <end position="61"/>
    </location>
</feature>
<evidence type="ECO:0000256" key="2">
    <source>
        <dbReference type="SAM" id="SignalP"/>
    </source>
</evidence>
<gene>
    <name evidence="3" type="ORF">ROV92_10945</name>
</gene>
<reference evidence="3" key="1">
    <citation type="submission" date="2023-07" db="EMBL/GenBank/DDBJ databases">
        <title>Comparative genomics of clinical Stenotrophomonas maltophilia isolates reveals regions of diversity which correlate with colonization and persistence in vivo.</title>
        <authorList>
            <person name="Mcdaniel M.S."/>
            <person name="Swords W.E."/>
            <person name="Sumpter N.A."/>
            <person name="Lindgren N.R."/>
            <person name="Billiot C.E."/>
        </authorList>
    </citation>
    <scope>NUCLEOTIDE SEQUENCE</scope>
    <source>
        <strain evidence="3">Ism4</strain>
    </source>
</reference>
<dbReference type="RefSeq" id="WP_312562173.1">
    <property type="nucleotide sequence ID" value="NZ_JAVSKO010000004.1"/>
</dbReference>
<proteinExistence type="predicted"/>
<dbReference type="AlphaFoldDB" id="A0AAJ2JEK9"/>
<accession>A0AAJ2JEK9</accession>
<sequence length="665" mass="69947">MALRLTCLPAAIALGLMLSAPASAEEPAAVPVHDAAPATDAARTQAVDGAATPPSPDDWSTRVQVVQGAPSGLPGHRDVDLKLRLVSRGDTGKVVTLKLVQLAAAAKAGGGRVDGFSKKNLRGTVIESVSSPAVDEIPALLRRHLAEYFIAHPDALPEHAQIVSANAGLWSLTYQSLSGNAVPYDLQHEATLTIAQSSPISPPWLSITCSDPVQTAPLEDWQADDYAQVRAAARQFAQRCVDRLVEQLPTVFPSPSAQLAAAISAASLDPVPTGAATQDEAATATGAGHPAPVLSTDWMKVVHIDHGTGTDAKGKRSGDADLRLVTRSDMGVATLAKMNIFALAVVGARKARGFSKDTLRGDTVEGVSSPAVERVPALLQQRLSEYFNAYLDAVPSAPVTVRADPHEWALVYGQLSGSQIPYELKHRTTIEVLPAPGASAMTVDCTDGTQSAALPQWQADDYAEVRSVADELAEQCVARFVARLPEAFPSAKRAAAPASAVAAALPDGNRSRIRIFGANGRSITMHIGGQCRGDARRKVVVARSNSAAVGSLVGGSPQNISIGMPETDTVRAMKSVLFSNPNFQEYSVEAGKPLIFDAQFQNVAHLRCGAAPDSLSIQFVPKAGQDYEVMMRLENEMCVLESKQVAADGSLHVNLVHAPKACAAQ</sequence>
<feature type="chain" id="PRO_5042576208" evidence="2">
    <location>
        <begin position="25"/>
        <end position="665"/>
    </location>
</feature>
<evidence type="ECO:0000256" key="1">
    <source>
        <dbReference type="SAM" id="MobiDB-lite"/>
    </source>
</evidence>
<organism evidence="3 4">
    <name type="scientific">Stenotrophomonas maltophilia</name>
    <name type="common">Pseudomonas maltophilia</name>
    <name type="synonym">Xanthomonas maltophilia</name>
    <dbReference type="NCBI Taxonomy" id="40324"/>
    <lineage>
        <taxon>Bacteria</taxon>
        <taxon>Pseudomonadati</taxon>
        <taxon>Pseudomonadota</taxon>
        <taxon>Gammaproteobacteria</taxon>
        <taxon>Lysobacterales</taxon>
        <taxon>Lysobacteraceae</taxon>
        <taxon>Stenotrophomonas</taxon>
        <taxon>Stenotrophomonas maltophilia group</taxon>
    </lineage>
</organism>